<feature type="coiled-coil region" evidence="5">
    <location>
        <begin position="239"/>
        <end position="281"/>
    </location>
</feature>
<dbReference type="InterPro" id="IPR007627">
    <property type="entry name" value="RNA_pol_sigma70_r2"/>
</dbReference>
<dbReference type="InterPro" id="IPR000943">
    <property type="entry name" value="RNA_pol_sigma70"/>
</dbReference>
<keyword evidence="2" id="KW-0731">Sigma factor</keyword>
<dbReference type="Gene3D" id="1.20.120.1810">
    <property type="match status" value="1"/>
</dbReference>
<dbReference type="PIRSF" id="PIRSF000770">
    <property type="entry name" value="RNA_pol_sigma-SigE/K"/>
    <property type="match status" value="1"/>
</dbReference>
<evidence type="ECO:0000256" key="4">
    <source>
        <dbReference type="ARBA" id="ARBA00023163"/>
    </source>
</evidence>
<reference evidence="7" key="1">
    <citation type="submission" date="2010-01" db="EMBL/GenBank/DDBJ databases">
        <title>Genome fragments of uncultured bacteria from the North Pacific subtropical Gyre.</title>
        <authorList>
            <person name="Pham V.D."/>
            <person name="Delong E.F."/>
        </authorList>
    </citation>
    <scope>NUCLEOTIDE SEQUENCE</scope>
</reference>
<feature type="domain" description="RNA polymerase sigma-70" evidence="6">
    <location>
        <begin position="238"/>
        <end position="264"/>
    </location>
</feature>
<dbReference type="GO" id="GO:0003677">
    <property type="term" value="F:DNA binding"/>
    <property type="evidence" value="ECO:0007669"/>
    <property type="project" value="UniProtKB-KW"/>
</dbReference>
<dbReference type="InterPro" id="IPR014284">
    <property type="entry name" value="RNA_pol_sigma-70_dom"/>
</dbReference>
<protein>
    <submittedName>
        <fullName evidence="7">DNA-directed RNA polymerase, sigma subunit (Sigma70/sigma32)</fullName>
    </submittedName>
</protein>
<keyword evidence="7" id="KW-0240">DNA-directed RNA polymerase</keyword>
<dbReference type="Pfam" id="PF00140">
    <property type="entry name" value="Sigma70_r1_2"/>
    <property type="match status" value="1"/>
</dbReference>
<dbReference type="InterPro" id="IPR036388">
    <property type="entry name" value="WH-like_DNA-bd_sf"/>
</dbReference>
<evidence type="ECO:0000256" key="5">
    <source>
        <dbReference type="SAM" id="Coils"/>
    </source>
</evidence>
<dbReference type="GO" id="GO:0006352">
    <property type="term" value="P:DNA-templated transcription initiation"/>
    <property type="evidence" value="ECO:0007669"/>
    <property type="project" value="InterPro"/>
</dbReference>
<proteinExistence type="predicted"/>
<keyword evidence="4" id="KW-0804">Transcription</keyword>
<evidence type="ECO:0000256" key="2">
    <source>
        <dbReference type="ARBA" id="ARBA00023082"/>
    </source>
</evidence>
<dbReference type="InterPro" id="IPR009042">
    <property type="entry name" value="RNA_pol_sigma70_r1_2"/>
</dbReference>
<dbReference type="InterPro" id="IPR050239">
    <property type="entry name" value="Sigma-70_RNA_pol_init_factors"/>
</dbReference>
<dbReference type="Gene3D" id="1.10.601.10">
    <property type="entry name" value="RNA Polymerase Primary Sigma Factor"/>
    <property type="match status" value="1"/>
</dbReference>
<dbReference type="NCBIfam" id="TIGR02937">
    <property type="entry name" value="sigma70-ECF"/>
    <property type="match status" value="1"/>
</dbReference>
<dbReference type="PROSITE" id="PS00716">
    <property type="entry name" value="SIGMA70_2"/>
    <property type="match status" value="1"/>
</dbReference>
<dbReference type="InterPro" id="IPR007624">
    <property type="entry name" value="RNA_pol_sigma70_r3"/>
</dbReference>
<evidence type="ECO:0000256" key="1">
    <source>
        <dbReference type="ARBA" id="ARBA00023015"/>
    </source>
</evidence>
<name>E7C332_9BACT</name>
<dbReference type="PANTHER" id="PTHR30603">
    <property type="entry name" value="RNA POLYMERASE SIGMA FACTOR RPO"/>
    <property type="match status" value="1"/>
</dbReference>
<keyword evidence="1" id="KW-0805">Transcription regulation</keyword>
<dbReference type="PANTHER" id="PTHR30603:SF47">
    <property type="entry name" value="RNA POLYMERASE SIGMA FACTOR SIGD, CHLOROPLASTIC"/>
    <property type="match status" value="1"/>
</dbReference>
<dbReference type="GO" id="GO:0000428">
    <property type="term" value="C:DNA-directed RNA polymerase complex"/>
    <property type="evidence" value="ECO:0007669"/>
    <property type="project" value="UniProtKB-KW"/>
</dbReference>
<dbReference type="SUPFAM" id="SSF88946">
    <property type="entry name" value="Sigma2 domain of RNA polymerase sigma factors"/>
    <property type="match status" value="1"/>
</dbReference>
<evidence type="ECO:0000256" key="3">
    <source>
        <dbReference type="ARBA" id="ARBA00023125"/>
    </source>
</evidence>
<dbReference type="Pfam" id="PF04539">
    <property type="entry name" value="Sigma70_r3"/>
    <property type="match status" value="1"/>
</dbReference>
<dbReference type="SUPFAM" id="SSF88659">
    <property type="entry name" value="Sigma3 and sigma4 domains of RNA polymerase sigma factors"/>
    <property type="match status" value="2"/>
</dbReference>
<evidence type="ECO:0000259" key="6">
    <source>
        <dbReference type="PROSITE" id="PS00716"/>
    </source>
</evidence>
<dbReference type="CDD" id="cd06171">
    <property type="entry name" value="Sigma70_r4"/>
    <property type="match status" value="1"/>
</dbReference>
<dbReference type="InterPro" id="IPR013324">
    <property type="entry name" value="RNA_pol_sigma_r3/r4-like"/>
</dbReference>
<dbReference type="Pfam" id="PF04542">
    <property type="entry name" value="Sigma70_r2"/>
    <property type="match status" value="1"/>
</dbReference>
<sequence length="303" mass="34070">MQNDEQESLDIYLRQISTVPLLTVEEEIELASRIKNGDEKARETMITANLRLVVKIAKEYSNIGLSLLDLINEGNIGLMKAVERFDPSKGGKLSTYGAWWIKQAIKRALANQSKTIRLPVHMVDRVTQIRRTSVQLAEKLGREPTDEELAAEMNLPVARITLLKSVSRKPASLDSPLGENDGSTLGEMVADEKSANPYEHLQSKSLVGDVNSVLAQLEPREADIIRLRFGLEGLEPLTLEEVGEKIGVTRERVRQLQEQALRQLRKNMASMEKQRTAEEIKEEERIAERNKILKGILEQANLA</sequence>
<evidence type="ECO:0000313" key="7">
    <source>
        <dbReference type="EMBL" id="ADI21856.1"/>
    </source>
</evidence>
<dbReference type="Gene3D" id="1.10.10.10">
    <property type="entry name" value="Winged helix-like DNA-binding domain superfamily/Winged helix DNA-binding domain"/>
    <property type="match status" value="2"/>
</dbReference>
<keyword evidence="5" id="KW-0175">Coiled coil</keyword>
<dbReference type="EMBL" id="GU567968">
    <property type="protein sequence ID" value="ADI21856.1"/>
    <property type="molecule type" value="Genomic_DNA"/>
</dbReference>
<dbReference type="PRINTS" id="PR00046">
    <property type="entry name" value="SIGMA70FCT"/>
</dbReference>
<dbReference type="Pfam" id="PF04545">
    <property type="entry name" value="Sigma70_r4"/>
    <property type="match status" value="1"/>
</dbReference>
<dbReference type="InterPro" id="IPR013325">
    <property type="entry name" value="RNA_pol_sigma_r2"/>
</dbReference>
<keyword evidence="3" id="KW-0238">DNA-binding</keyword>
<dbReference type="GO" id="GO:0016987">
    <property type="term" value="F:sigma factor activity"/>
    <property type="evidence" value="ECO:0007669"/>
    <property type="project" value="UniProtKB-KW"/>
</dbReference>
<organism evidence="7">
    <name type="scientific">uncultured verrucomicrobium HF0130_25O04</name>
    <dbReference type="NCBI Taxonomy" id="723596"/>
    <lineage>
        <taxon>Bacteria</taxon>
        <taxon>Pseudomonadati</taxon>
        <taxon>Verrucomicrobiota</taxon>
        <taxon>environmental samples</taxon>
    </lineage>
</organism>
<dbReference type="AlphaFoldDB" id="E7C332"/>
<accession>E7C332</accession>
<dbReference type="InterPro" id="IPR007630">
    <property type="entry name" value="RNA_pol_sigma70_r4"/>
</dbReference>